<accession>A0ABR9ARD9</accession>
<dbReference type="NCBIfam" id="NF002543">
    <property type="entry name" value="PRK02101.1-4"/>
    <property type="match status" value="1"/>
</dbReference>
<dbReference type="Proteomes" id="UP000647133">
    <property type="component" value="Unassembled WGS sequence"/>
</dbReference>
<dbReference type="PANTHER" id="PTHR30283:SF4">
    <property type="entry name" value="PEROXIDE STRESS RESISTANCE PROTEIN YAAA"/>
    <property type="match status" value="1"/>
</dbReference>
<dbReference type="EMBL" id="JACYTQ010000006">
    <property type="protein sequence ID" value="MBD8490189.1"/>
    <property type="molecule type" value="Genomic_DNA"/>
</dbReference>
<gene>
    <name evidence="2" type="primary">yaaA</name>
    <name evidence="2" type="ORF">IFO69_15650</name>
</gene>
<dbReference type="PANTHER" id="PTHR30283">
    <property type="entry name" value="PEROXIDE STRESS RESPONSE PROTEIN YAAA"/>
    <property type="match status" value="1"/>
</dbReference>
<dbReference type="HAMAP" id="MF_00652">
    <property type="entry name" value="UPF0246"/>
    <property type="match status" value="1"/>
</dbReference>
<dbReference type="RefSeq" id="WP_192011078.1">
    <property type="nucleotide sequence ID" value="NZ_JACYTQ010000006.1"/>
</dbReference>
<proteinExistence type="inferred from homology"/>
<protein>
    <recommendedName>
        <fullName evidence="1">UPF0246 protein IFO69_15650</fullName>
    </recommendedName>
</protein>
<dbReference type="NCBIfam" id="NF002542">
    <property type="entry name" value="PRK02101.1-3"/>
    <property type="match status" value="1"/>
</dbReference>
<dbReference type="InterPro" id="IPR005583">
    <property type="entry name" value="YaaA"/>
</dbReference>
<keyword evidence="3" id="KW-1185">Reference proteome</keyword>
<dbReference type="Pfam" id="PF03883">
    <property type="entry name" value="H2O2_YaaD"/>
    <property type="match status" value="1"/>
</dbReference>
<comment type="similarity">
    <text evidence="1">Belongs to the UPF0246 family.</text>
</comment>
<evidence type="ECO:0000313" key="2">
    <source>
        <dbReference type="EMBL" id="MBD8490189.1"/>
    </source>
</evidence>
<evidence type="ECO:0000313" key="3">
    <source>
        <dbReference type="Proteomes" id="UP000647133"/>
    </source>
</evidence>
<evidence type="ECO:0000256" key="1">
    <source>
        <dbReference type="HAMAP-Rule" id="MF_00652"/>
    </source>
</evidence>
<reference evidence="2 3" key="1">
    <citation type="submission" date="2020-09" db="EMBL/GenBank/DDBJ databases">
        <title>Echinicola sp. CAU 1574 isolated from sand of Sido Beach.</title>
        <authorList>
            <person name="Kim W."/>
        </authorList>
    </citation>
    <scope>NUCLEOTIDE SEQUENCE [LARGE SCALE GENOMIC DNA]</scope>
    <source>
        <strain evidence="2 3">CAU 1574</strain>
    </source>
</reference>
<name>A0ABR9ARD9_9BACT</name>
<organism evidence="2 3">
    <name type="scientific">Echinicola arenosa</name>
    <dbReference type="NCBI Taxonomy" id="2774144"/>
    <lineage>
        <taxon>Bacteria</taxon>
        <taxon>Pseudomonadati</taxon>
        <taxon>Bacteroidota</taxon>
        <taxon>Cytophagia</taxon>
        <taxon>Cytophagales</taxon>
        <taxon>Cyclobacteriaceae</taxon>
        <taxon>Echinicola</taxon>
    </lineage>
</organism>
<comment type="caution">
    <text evidence="2">The sequence shown here is derived from an EMBL/GenBank/DDBJ whole genome shotgun (WGS) entry which is preliminary data.</text>
</comment>
<sequence>MIALISPAKTLDMSTADVPTATQPDFKTDIKALVSLMKKKSASDIQKLMKVSENIAQLNEERYRTFNKDFTLENSKQALLAFKGDVYRSMDVDNYSEDDLVFAQDHLRILSGLYGLLKPMDLIQPYRLEMGISLENKKGKNLYEYWGTKISKAINAAAQGEPIINLASQEYAKAVDKKALKSRIIHVNFKEHRDGKYKVIGIFAKQARGMMADYIIKNRITSPEKIKLFNAEGYEFSEPQSKENEWIFVR</sequence>